<feature type="compositionally biased region" description="Polar residues" evidence="1">
    <location>
        <begin position="397"/>
        <end position="435"/>
    </location>
</feature>
<feature type="region of interest" description="Disordered" evidence="1">
    <location>
        <begin position="342"/>
        <end position="442"/>
    </location>
</feature>
<dbReference type="Pfam" id="PF14440">
    <property type="entry name" value="XOO_2897-deam"/>
    <property type="match status" value="1"/>
</dbReference>
<gene>
    <name evidence="3" type="ORF">JGS22_022950</name>
</gene>
<feature type="compositionally biased region" description="Basic residues" evidence="1">
    <location>
        <begin position="268"/>
        <end position="277"/>
    </location>
</feature>
<feature type="region of interest" description="Disordered" evidence="1">
    <location>
        <begin position="259"/>
        <end position="286"/>
    </location>
</feature>
<dbReference type="RefSeq" id="WP_211039539.1">
    <property type="nucleotide sequence ID" value="NZ_JAELVF020000004.1"/>
</dbReference>
<dbReference type="Proteomes" id="UP000694501">
    <property type="component" value="Unassembled WGS sequence"/>
</dbReference>
<name>A0A949N6V8_9ACTN</name>
<reference evidence="3" key="1">
    <citation type="submission" date="2021-06" db="EMBL/GenBank/DDBJ databases">
        <title>Sequencing of actinobacteria type strains.</title>
        <authorList>
            <person name="Nguyen G.-S."/>
            <person name="Wentzel A."/>
        </authorList>
    </citation>
    <scope>NUCLEOTIDE SEQUENCE</scope>
    <source>
        <strain evidence="3">P38-E01</strain>
    </source>
</reference>
<dbReference type="InterPro" id="IPR057746">
    <property type="entry name" value="CpnT-like_N"/>
</dbReference>
<dbReference type="InterPro" id="IPR032722">
    <property type="entry name" value="Deaminase_XOO_2897"/>
</dbReference>
<dbReference type="Pfam" id="PF25547">
    <property type="entry name" value="WXG100_2"/>
    <property type="match status" value="1"/>
</dbReference>
<feature type="region of interest" description="Disordered" evidence="1">
    <location>
        <begin position="524"/>
        <end position="552"/>
    </location>
</feature>
<dbReference type="AlphaFoldDB" id="A0A949N6V8"/>
<feature type="domain" description="Outer membrane channel protein CpnT-like N-terminal" evidence="2">
    <location>
        <begin position="10"/>
        <end position="146"/>
    </location>
</feature>
<feature type="region of interest" description="Disordered" evidence="1">
    <location>
        <begin position="208"/>
        <end position="238"/>
    </location>
</feature>
<evidence type="ECO:0000313" key="3">
    <source>
        <dbReference type="EMBL" id="MBU7600409.1"/>
    </source>
</evidence>
<accession>A0A949N6V8</accession>
<keyword evidence="4" id="KW-1185">Reference proteome</keyword>
<dbReference type="EMBL" id="JAELVF020000004">
    <property type="protein sequence ID" value="MBU7600409.1"/>
    <property type="molecule type" value="Genomic_DNA"/>
</dbReference>
<evidence type="ECO:0000313" key="4">
    <source>
        <dbReference type="Proteomes" id="UP000694501"/>
    </source>
</evidence>
<evidence type="ECO:0000256" key="1">
    <source>
        <dbReference type="SAM" id="MobiDB-lite"/>
    </source>
</evidence>
<organism evidence="3 4">
    <name type="scientific">Streptomyces tardus</name>
    <dbReference type="NCBI Taxonomy" id="2780544"/>
    <lineage>
        <taxon>Bacteria</taxon>
        <taxon>Bacillati</taxon>
        <taxon>Actinomycetota</taxon>
        <taxon>Actinomycetes</taxon>
        <taxon>Kitasatosporales</taxon>
        <taxon>Streptomycetaceae</taxon>
        <taxon>Streptomyces</taxon>
    </lineage>
</organism>
<evidence type="ECO:0000259" key="2">
    <source>
        <dbReference type="Pfam" id="PF25547"/>
    </source>
</evidence>
<comment type="caution">
    <text evidence="3">The sequence shown here is derived from an EMBL/GenBank/DDBJ whole genome shotgun (WGS) entry which is preliminary data.</text>
</comment>
<protein>
    <recommendedName>
        <fullName evidence="2">Outer membrane channel protein CpnT-like N-terminal domain-containing protein</fullName>
    </recommendedName>
</protein>
<sequence>MGVVLPEWADEVLDLIGIAWPNVDEDDFREMATAMREFATALETGGAEAQQAVNAFLESSSSPAIDAFGTHWNKINGQHLANLAQATQLAATAAEIAAYLITAAKIAALVQLAILAAQLIAAAAAAPFTLGLSSLGGAAAVQATRMVVKQLLKEALRAIVEQVAAMALGPAFEALGSMAGDLAIQGAATALGAQDGIDLQQTGQAGKDGLRAGLDGGDTVMELNSAGGGPATGSKRPMQYNLDDLDELGPKLAKLGENITADSNSKLGRAKRRQSRTRGKDELADAANEGLSKAVDGIETGAKKLGKHMEKVVPDGLKKMSRNHRDNDKDAALSLDALGKRTDNGTPMYLMGDDGSIRRLRPDGSTADLTPDDKARIGLSPENIGRPRPGEDEARLSQGTPGNRPSVQSTEVPFGSTDLSRATQLARHSQESYGNNKEGKDFRSNNYAASRITGAGDSSDFIFVTRSNGYRHSERMVMPFIREGQADRLTAMYSEREPCTTGAQCSAWIKEKFPHADITHSVEYGASEQSRQRSKEVMQDYLSTLRANREHR</sequence>
<proteinExistence type="predicted"/>